<name>A0A212Q4L9_9PROT</name>
<dbReference type="Pfam" id="PF06262">
    <property type="entry name" value="Zincin_1"/>
    <property type="match status" value="1"/>
</dbReference>
<evidence type="ECO:0000313" key="1">
    <source>
        <dbReference type="EMBL" id="SNB54263.1"/>
    </source>
</evidence>
<accession>A0A212Q4L9</accession>
<keyword evidence="1" id="KW-0482">Metalloprotease</keyword>
<dbReference type="EMBL" id="FYEH01000001">
    <property type="protein sequence ID" value="SNB54263.1"/>
    <property type="molecule type" value="Genomic_DNA"/>
</dbReference>
<sequence length="137" mass="15083">MTNRGDLLPPSTDDLAAMATAIIDSFPPSFQALIRTIPVRVQEWPEEAQLAELGLDDPLDLTGLYAGVPLGHGDGSRLPRSEPDMIYLFRQPILFEWCQRGSAISDVVFDVLTHEIGHHFGMDEAAARRLEEGDPEG</sequence>
<keyword evidence="1" id="KW-0645">Protease</keyword>
<gene>
    <name evidence="1" type="ORF">SAMN07250955_101411</name>
</gene>
<dbReference type="InterPro" id="IPR038555">
    <property type="entry name" value="Zincin_1_sf"/>
</dbReference>
<dbReference type="OrthoDB" id="9806895at2"/>
<protein>
    <submittedName>
        <fullName evidence="1">Predicted Zn-dependent protease, minimal metalloprotease (MMP)-like domain</fullName>
    </submittedName>
</protein>
<dbReference type="InterPro" id="IPR010428">
    <property type="entry name" value="Zincin_1"/>
</dbReference>
<dbReference type="CDD" id="cd12952">
    <property type="entry name" value="MMP_ACEL2062"/>
    <property type="match status" value="1"/>
</dbReference>
<dbReference type="GO" id="GO:0008237">
    <property type="term" value="F:metallopeptidase activity"/>
    <property type="evidence" value="ECO:0007669"/>
    <property type="project" value="UniProtKB-KW"/>
</dbReference>
<dbReference type="GO" id="GO:0006508">
    <property type="term" value="P:proteolysis"/>
    <property type="evidence" value="ECO:0007669"/>
    <property type="project" value="UniProtKB-KW"/>
</dbReference>
<dbReference type="Gene3D" id="3.30.2010.20">
    <property type="match status" value="1"/>
</dbReference>
<evidence type="ECO:0000313" key="2">
    <source>
        <dbReference type="Proteomes" id="UP000197065"/>
    </source>
</evidence>
<reference evidence="1 2" key="1">
    <citation type="submission" date="2017-06" db="EMBL/GenBank/DDBJ databases">
        <authorList>
            <person name="Kim H.J."/>
            <person name="Triplett B.A."/>
        </authorList>
    </citation>
    <scope>NUCLEOTIDE SEQUENCE [LARGE SCALE GENOMIC DNA]</scope>
    <source>
        <strain evidence="1 2">B29T1</strain>
    </source>
</reference>
<dbReference type="AlphaFoldDB" id="A0A212Q4L9"/>
<keyword evidence="2" id="KW-1185">Reference proteome</keyword>
<dbReference type="SUPFAM" id="SSF55486">
    <property type="entry name" value="Metalloproteases ('zincins'), catalytic domain"/>
    <property type="match status" value="1"/>
</dbReference>
<organism evidence="1 2">
    <name type="scientific">Arboricoccus pini</name>
    <dbReference type="NCBI Taxonomy" id="1963835"/>
    <lineage>
        <taxon>Bacteria</taxon>
        <taxon>Pseudomonadati</taxon>
        <taxon>Pseudomonadota</taxon>
        <taxon>Alphaproteobacteria</taxon>
        <taxon>Geminicoccales</taxon>
        <taxon>Geminicoccaceae</taxon>
        <taxon>Arboricoccus</taxon>
    </lineage>
</organism>
<dbReference type="Proteomes" id="UP000197065">
    <property type="component" value="Unassembled WGS sequence"/>
</dbReference>
<dbReference type="RefSeq" id="WP_088559709.1">
    <property type="nucleotide sequence ID" value="NZ_FYEH01000001.1"/>
</dbReference>
<keyword evidence="1" id="KW-0378">Hydrolase</keyword>
<proteinExistence type="predicted"/>